<name>A0AB39YLZ5_9MICC</name>
<dbReference type="Pfam" id="PF13439">
    <property type="entry name" value="Glyco_transf_4"/>
    <property type="match status" value="1"/>
</dbReference>
<dbReference type="PANTHER" id="PTHR12526">
    <property type="entry name" value="GLYCOSYLTRANSFERASE"/>
    <property type="match status" value="1"/>
</dbReference>
<dbReference type="RefSeq" id="WP_280623417.1">
    <property type="nucleotide sequence ID" value="NZ_CP165735.1"/>
</dbReference>
<dbReference type="CDD" id="cd03801">
    <property type="entry name" value="GT4_PimA-like"/>
    <property type="match status" value="1"/>
</dbReference>
<dbReference type="PANTHER" id="PTHR12526:SF635">
    <property type="entry name" value="GLYCOSYL TRANSFERASE GROUP 1"/>
    <property type="match status" value="1"/>
</dbReference>
<keyword evidence="2 5" id="KW-0808">Transferase</keyword>
<evidence type="ECO:0000256" key="2">
    <source>
        <dbReference type="ARBA" id="ARBA00022679"/>
    </source>
</evidence>
<dbReference type="Pfam" id="PF00534">
    <property type="entry name" value="Glycos_transf_1"/>
    <property type="match status" value="1"/>
</dbReference>
<organism evidence="5">
    <name type="scientific">Paenarthrobacter sp. AMU7</name>
    <dbReference type="NCBI Taxonomy" id="3162492"/>
    <lineage>
        <taxon>Bacteria</taxon>
        <taxon>Bacillati</taxon>
        <taxon>Actinomycetota</taxon>
        <taxon>Actinomycetes</taxon>
        <taxon>Micrococcales</taxon>
        <taxon>Micrococcaceae</taxon>
        <taxon>Paenarthrobacter</taxon>
    </lineage>
</organism>
<feature type="domain" description="Glycosyl transferase family 1" evidence="3">
    <location>
        <begin position="188"/>
        <end position="324"/>
    </location>
</feature>
<evidence type="ECO:0000259" key="4">
    <source>
        <dbReference type="Pfam" id="PF13439"/>
    </source>
</evidence>
<accession>A0AB39YLZ5</accession>
<gene>
    <name evidence="5" type="ORF">ABQM86_16460</name>
</gene>
<evidence type="ECO:0000259" key="3">
    <source>
        <dbReference type="Pfam" id="PF00534"/>
    </source>
</evidence>
<keyword evidence="1 5" id="KW-0328">Glycosyltransferase</keyword>
<dbReference type="InterPro" id="IPR001296">
    <property type="entry name" value="Glyco_trans_1"/>
</dbReference>
<reference evidence="5" key="1">
    <citation type="submission" date="2024-07" db="EMBL/GenBank/DDBJ databases">
        <authorList>
            <person name="Li J."/>
            <person name="Wei H."/>
            <person name="Ma J."/>
        </authorList>
    </citation>
    <scope>NUCLEOTIDE SEQUENCE</scope>
    <source>
        <strain evidence="5">AMU7</strain>
    </source>
</reference>
<sequence>MRVLHLGFEDPRMPGAGGGSVRTHEINSRLAAKGFRVTVLTARYPGWQERVEDGVHYVPIGFGKGGNRLARLLAYIAWLPVEVRKRRSTVELVVEDFFAPFSTMAAPLWTKRPTIGVVQWLHAREKARQYKLPLHWIERLGVRKHRRLIAVSQGIGDRLKELNADLHVDVIGNGVDPAVWNIEPRLGKDVLFIGRLEYGHKGLDLLLGAWAHACKRVDANLLIAGTGPDEERMREAIRDAGLSGRVQMLGWLSGDKKFQALSDARLLVVPSRHETFGLVAIDALAAGTPVIAFDIPCLREIIPPGTGWVVDAFDVQALGDEIARRYPQAGLEEVATQGRKFAAGYNWDALADMQARAYHTALTELGNPPTRRTNARHAERA</sequence>
<feature type="domain" description="Glycosyltransferase subfamily 4-like N-terminal" evidence="4">
    <location>
        <begin position="17"/>
        <end position="178"/>
    </location>
</feature>
<dbReference type="EC" id="2.4.-.-" evidence="5"/>
<proteinExistence type="predicted"/>
<dbReference type="EMBL" id="CP165735">
    <property type="protein sequence ID" value="XDV70541.1"/>
    <property type="molecule type" value="Genomic_DNA"/>
</dbReference>
<dbReference type="SUPFAM" id="SSF53756">
    <property type="entry name" value="UDP-Glycosyltransferase/glycogen phosphorylase"/>
    <property type="match status" value="1"/>
</dbReference>
<dbReference type="InterPro" id="IPR028098">
    <property type="entry name" value="Glyco_trans_4-like_N"/>
</dbReference>
<dbReference type="AlphaFoldDB" id="A0AB39YLZ5"/>
<protein>
    <submittedName>
        <fullName evidence="5">Glycosyltransferase family 4 protein</fullName>
        <ecNumber evidence="5">2.4.-.-</ecNumber>
    </submittedName>
</protein>
<dbReference type="Gene3D" id="3.40.50.2000">
    <property type="entry name" value="Glycogen Phosphorylase B"/>
    <property type="match status" value="2"/>
</dbReference>
<dbReference type="GO" id="GO:0016757">
    <property type="term" value="F:glycosyltransferase activity"/>
    <property type="evidence" value="ECO:0007669"/>
    <property type="project" value="UniProtKB-KW"/>
</dbReference>
<evidence type="ECO:0000313" key="5">
    <source>
        <dbReference type="EMBL" id="XDV70541.1"/>
    </source>
</evidence>
<evidence type="ECO:0000256" key="1">
    <source>
        <dbReference type="ARBA" id="ARBA00022676"/>
    </source>
</evidence>